<feature type="region of interest" description="Disordered" evidence="6">
    <location>
        <begin position="542"/>
        <end position="564"/>
    </location>
</feature>
<evidence type="ECO:0000256" key="1">
    <source>
        <dbReference type="ARBA" id="ARBA00022723"/>
    </source>
</evidence>
<organism evidence="8 9">
    <name type="scientific">Bos indicus x Bos taurus</name>
    <name type="common">Hybrid cattle</name>
    <dbReference type="NCBI Taxonomy" id="30522"/>
    <lineage>
        <taxon>Eukaryota</taxon>
        <taxon>Metazoa</taxon>
        <taxon>Chordata</taxon>
        <taxon>Craniata</taxon>
        <taxon>Vertebrata</taxon>
        <taxon>Euteleostomi</taxon>
        <taxon>Mammalia</taxon>
        <taxon>Eutheria</taxon>
        <taxon>Laurasiatheria</taxon>
        <taxon>Artiodactyla</taxon>
        <taxon>Ruminantia</taxon>
        <taxon>Pecora</taxon>
        <taxon>Bovidae</taxon>
        <taxon>Bovinae</taxon>
        <taxon>Bos</taxon>
    </lineage>
</organism>
<dbReference type="NCBIfam" id="TIGR03156">
    <property type="entry name" value="GTP_HflX"/>
    <property type="match status" value="1"/>
</dbReference>
<dbReference type="STRING" id="30522.A0A4W2BLG3"/>
<dbReference type="SUPFAM" id="SSF52540">
    <property type="entry name" value="P-loop containing nucleoside triphosphate hydrolases"/>
    <property type="match status" value="1"/>
</dbReference>
<feature type="domain" description="Hflx-type G" evidence="7">
    <location>
        <begin position="301"/>
        <end position="465"/>
    </location>
</feature>
<dbReference type="InterPro" id="IPR030394">
    <property type="entry name" value="G_HFLX_dom"/>
</dbReference>
<sequence length="564" mass="62054">MWALRALRAAGRGGAWLSRAVRGCRPPRAALLPPPPHPERALAAVRGGLGCSEGREGGGGGSRADGQRSRADGEEEPKDAEEEEDEEELLRRDPLLPAGTQRVCLVHPEVKWGPGKTQGTRAEWQVAEARALVCTLDGWLVVDTMVVRTTTPDKKLIFGRGTLEQLTERIRGSPEITSVFLNVERLATPTKKDLEAAWRVPVFDRFTVVLHIFRCNARTKEARLQVALAELPLLRSHVKSNVAHLGGRGRSSRYTMGSGESFLQLQQRLLRDREAKIQKALERLRCKRRLLGQQRRRKEFPVVSVVGYTNCGKTTLIKALTGDAAIQPRNQLFATLDITAHAGRLPSALTVLYMDTIGFLSQLPHSLVESFSATLQDVAHSDLIVHVRDVSHPETELQKASVLSALWGLGLPDALLESMVEVHNKVDLVPGYTPAEPDVLAVSALLGLGLDELMARVEDAVLRATGRRTLTLRVRLAGPQLRSACPAWPARTHLHESRRVHHVDEVQVPLRAVLHVCDPQVQVPHASIQLLRDAQHLHTGVGHRCRAQGGPASARRRSRGLGPR</sequence>
<dbReference type="PANTHER" id="PTHR10229:SF0">
    <property type="entry name" value="GTP-BINDING PROTEIN 6-RELATED"/>
    <property type="match status" value="1"/>
</dbReference>
<protein>
    <recommendedName>
        <fullName evidence="5">Putative GTP-binding protein 6</fullName>
    </recommendedName>
</protein>
<proteinExistence type="predicted"/>
<dbReference type="InterPro" id="IPR006073">
    <property type="entry name" value="GTP-bd"/>
</dbReference>
<keyword evidence="4" id="KW-0342">GTP-binding</keyword>
<dbReference type="GO" id="GO:0043022">
    <property type="term" value="F:ribosome binding"/>
    <property type="evidence" value="ECO:0007669"/>
    <property type="project" value="TreeGrafter"/>
</dbReference>
<dbReference type="InterPro" id="IPR042108">
    <property type="entry name" value="GTPase_HflX_N_sf"/>
</dbReference>
<evidence type="ECO:0000256" key="2">
    <source>
        <dbReference type="ARBA" id="ARBA00022741"/>
    </source>
</evidence>
<dbReference type="FunFam" id="3.40.50.11060:FF:000002">
    <property type="entry name" value="GTP binding protein 6 (putative)"/>
    <property type="match status" value="1"/>
</dbReference>
<evidence type="ECO:0000256" key="5">
    <source>
        <dbReference type="ARBA" id="ARBA00070394"/>
    </source>
</evidence>
<dbReference type="InterPro" id="IPR032305">
    <property type="entry name" value="GTP-bd_M"/>
</dbReference>
<keyword evidence="1" id="KW-0479">Metal-binding</keyword>
<dbReference type="PROSITE" id="PS51705">
    <property type="entry name" value="G_HFLX"/>
    <property type="match status" value="1"/>
</dbReference>
<reference evidence="8" key="3">
    <citation type="submission" date="2025-09" db="UniProtKB">
        <authorList>
            <consortium name="Ensembl"/>
        </authorList>
    </citation>
    <scope>IDENTIFICATION</scope>
</reference>
<feature type="compositionally biased region" description="Basic residues" evidence="6">
    <location>
        <begin position="554"/>
        <end position="564"/>
    </location>
</feature>
<evidence type="ECO:0000256" key="4">
    <source>
        <dbReference type="ARBA" id="ARBA00023134"/>
    </source>
</evidence>
<dbReference type="Pfam" id="PF16360">
    <property type="entry name" value="GTP-bdg_M"/>
    <property type="match status" value="1"/>
</dbReference>
<dbReference type="Proteomes" id="UP000314981">
    <property type="component" value="Unassembled WGS sequence"/>
</dbReference>
<name>A0A4W2BLG3_BOBOX</name>
<evidence type="ECO:0000256" key="3">
    <source>
        <dbReference type="ARBA" id="ARBA00022842"/>
    </source>
</evidence>
<dbReference type="GO" id="GO:0005737">
    <property type="term" value="C:cytoplasm"/>
    <property type="evidence" value="ECO:0007669"/>
    <property type="project" value="TreeGrafter"/>
</dbReference>
<reference evidence="9" key="1">
    <citation type="submission" date="2018-11" db="EMBL/GenBank/DDBJ databases">
        <title>Haplotype-resolved cattle genomes.</title>
        <authorList>
            <person name="Low W.Y."/>
            <person name="Tearle R."/>
            <person name="Bickhart D.M."/>
            <person name="Rosen B.D."/>
            <person name="Koren S."/>
            <person name="Rhie A."/>
            <person name="Hiendleder S."/>
            <person name="Phillippy A.M."/>
            <person name="Smith T.P.L."/>
            <person name="Williams J.L."/>
        </authorList>
    </citation>
    <scope>NUCLEOTIDE SEQUENCE [LARGE SCALE GENOMIC DNA]</scope>
</reference>
<evidence type="ECO:0000313" key="8">
    <source>
        <dbReference type="Ensembl" id="ENSBIXP00000000708.1"/>
    </source>
</evidence>
<keyword evidence="2" id="KW-0547">Nucleotide-binding</keyword>
<accession>A0A4W2BLG3</accession>
<keyword evidence="3" id="KW-0460">Magnesium</keyword>
<feature type="compositionally biased region" description="Acidic residues" evidence="6">
    <location>
        <begin position="73"/>
        <end position="88"/>
    </location>
</feature>
<dbReference type="Gene3D" id="3.40.50.300">
    <property type="entry name" value="P-loop containing nucleotide triphosphate hydrolases"/>
    <property type="match status" value="1"/>
</dbReference>
<dbReference type="Pfam" id="PF13167">
    <property type="entry name" value="GTP-bdg_N"/>
    <property type="match status" value="1"/>
</dbReference>
<dbReference type="Gene3D" id="3.40.50.11060">
    <property type="entry name" value="GTPase HflX, N-terminal domain"/>
    <property type="match status" value="1"/>
</dbReference>
<dbReference type="PANTHER" id="PTHR10229">
    <property type="entry name" value="GTP-BINDING PROTEIN HFLX"/>
    <property type="match status" value="1"/>
</dbReference>
<dbReference type="GO" id="GO:0046872">
    <property type="term" value="F:metal ion binding"/>
    <property type="evidence" value="ECO:0007669"/>
    <property type="project" value="UniProtKB-KW"/>
</dbReference>
<dbReference type="Pfam" id="PF01926">
    <property type="entry name" value="MMR_HSR1"/>
    <property type="match status" value="1"/>
</dbReference>
<reference evidence="8" key="2">
    <citation type="submission" date="2025-08" db="UniProtKB">
        <authorList>
            <consortium name="Ensembl"/>
        </authorList>
    </citation>
    <scope>IDENTIFICATION</scope>
</reference>
<dbReference type="InterPro" id="IPR016496">
    <property type="entry name" value="GTPase_HflX"/>
</dbReference>
<dbReference type="Ensembl" id="ENSBIXT00000000328.1">
    <property type="protein sequence ID" value="ENSBIXP00000000708.1"/>
    <property type="gene ID" value="ENSBIXG00000029461.1"/>
</dbReference>
<evidence type="ECO:0000313" key="9">
    <source>
        <dbReference type="Proteomes" id="UP000314981"/>
    </source>
</evidence>
<feature type="region of interest" description="Disordered" evidence="6">
    <location>
        <begin position="49"/>
        <end position="93"/>
    </location>
</feature>
<dbReference type="InterPro" id="IPR025121">
    <property type="entry name" value="GTPase_HflX_N"/>
</dbReference>
<evidence type="ECO:0000259" key="7">
    <source>
        <dbReference type="PROSITE" id="PS51705"/>
    </source>
</evidence>
<dbReference type="FunFam" id="3.40.50.300:FF:000886">
    <property type="entry name" value="Putative GTP-binding protein 6"/>
    <property type="match status" value="1"/>
</dbReference>
<dbReference type="CDD" id="cd01878">
    <property type="entry name" value="HflX"/>
    <property type="match status" value="1"/>
</dbReference>
<dbReference type="GO" id="GO:0005525">
    <property type="term" value="F:GTP binding"/>
    <property type="evidence" value="ECO:0007669"/>
    <property type="project" value="UniProtKB-KW"/>
</dbReference>
<feature type="compositionally biased region" description="Gly residues" evidence="6">
    <location>
        <begin position="49"/>
        <end position="63"/>
    </location>
</feature>
<keyword evidence="9" id="KW-1185">Reference proteome</keyword>
<dbReference type="AlphaFoldDB" id="A0A4W2BLG3"/>
<evidence type="ECO:0000256" key="6">
    <source>
        <dbReference type="SAM" id="MobiDB-lite"/>
    </source>
</evidence>
<dbReference type="InterPro" id="IPR027417">
    <property type="entry name" value="P-loop_NTPase"/>
</dbReference>